<dbReference type="Pfam" id="PF02422">
    <property type="entry name" value="Keratin"/>
    <property type="match status" value="1"/>
</dbReference>
<feature type="non-terminal residue" evidence="4">
    <location>
        <position position="178"/>
    </location>
</feature>
<keyword evidence="2" id="KW-0416">Keratin</keyword>
<feature type="region of interest" description="Disordered" evidence="3">
    <location>
        <begin position="35"/>
        <end position="58"/>
    </location>
</feature>
<keyword evidence="5" id="KW-1185">Reference proteome</keyword>
<dbReference type="GO" id="GO:0005882">
    <property type="term" value="C:intermediate filament"/>
    <property type="evidence" value="ECO:0007669"/>
    <property type="project" value="UniProtKB-KW"/>
</dbReference>
<protein>
    <recommendedName>
        <fullName evidence="6">Keratin</fullName>
    </recommendedName>
</protein>
<dbReference type="PANTHER" id="PTHR31203:SF1">
    <property type="entry name" value="BETA-KERATIN-RELATED PROTEIN-RELATED"/>
    <property type="match status" value="1"/>
</dbReference>
<dbReference type="OrthoDB" id="9049947at2759"/>
<evidence type="ECO:0000313" key="4">
    <source>
        <dbReference type="EMBL" id="KAJ7307272.1"/>
    </source>
</evidence>
<dbReference type="Proteomes" id="UP001142489">
    <property type="component" value="Unassembled WGS sequence"/>
</dbReference>
<evidence type="ECO:0000256" key="2">
    <source>
        <dbReference type="ARBA" id="ARBA00022744"/>
    </source>
</evidence>
<dbReference type="EMBL" id="JAPFRF010000019">
    <property type="protein sequence ID" value="KAJ7307272.1"/>
    <property type="molecule type" value="Genomic_DNA"/>
</dbReference>
<proteinExistence type="inferred from homology"/>
<dbReference type="InterPro" id="IPR003461">
    <property type="entry name" value="Keratin"/>
</dbReference>
<evidence type="ECO:0000256" key="3">
    <source>
        <dbReference type="SAM" id="MobiDB-lite"/>
    </source>
</evidence>
<dbReference type="AlphaFoldDB" id="A0A9Q0X9P6"/>
<comment type="caution">
    <text evidence="4">The sequence shown here is derived from an EMBL/GenBank/DDBJ whole genome shotgun (WGS) entry which is preliminary data.</text>
</comment>
<evidence type="ECO:0000313" key="5">
    <source>
        <dbReference type="Proteomes" id="UP001142489"/>
    </source>
</evidence>
<comment type="similarity">
    <text evidence="1">Belongs to the avian keratin family.</text>
</comment>
<name>A0A9Q0X9P6_9SAUR</name>
<dbReference type="PANTHER" id="PTHR31203">
    <property type="entry name" value="BETA-KERATIN-RELATED PROTEIN-RELATED"/>
    <property type="match status" value="1"/>
</dbReference>
<sequence length="178" mass="17682">LDSPFFTTASLWSRLTSLAQPCLVIVDQATPSPPALPAPSLDLDPTSSGEDLGLAPLAQEAPPPAASLGVLQGIHPKCINQVPPQEASILPPPIVITLPGAILSATPIPLQIGGNAPCAVSGSGSTLGFSGIGSGNLGLGISGFGSSGLLGSSSFGMNNQGFLGRRGSVCLNPLNVCH</sequence>
<dbReference type="GO" id="GO:0005200">
    <property type="term" value="F:structural constituent of cytoskeleton"/>
    <property type="evidence" value="ECO:0007669"/>
    <property type="project" value="InterPro"/>
</dbReference>
<reference evidence="4" key="1">
    <citation type="journal article" date="2023" name="DNA Res.">
        <title>Chromosome-level genome assembly of Phrynocephalus forsythii using third-generation DNA sequencing and Hi-C analysis.</title>
        <authorList>
            <person name="Qi Y."/>
            <person name="Zhao W."/>
            <person name="Zhao Y."/>
            <person name="Niu C."/>
            <person name="Cao S."/>
            <person name="Zhang Y."/>
        </authorList>
    </citation>
    <scope>NUCLEOTIDE SEQUENCE</scope>
    <source>
        <tissue evidence="4">Muscle</tissue>
    </source>
</reference>
<feature type="compositionally biased region" description="Low complexity" evidence="3">
    <location>
        <begin position="38"/>
        <end position="58"/>
    </location>
</feature>
<accession>A0A9Q0X9P6</accession>
<evidence type="ECO:0000256" key="1">
    <source>
        <dbReference type="ARBA" id="ARBA00008702"/>
    </source>
</evidence>
<organism evidence="4 5">
    <name type="scientific">Phrynocephalus forsythii</name>
    <dbReference type="NCBI Taxonomy" id="171643"/>
    <lineage>
        <taxon>Eukaryota</taxon>
        <taxon>Metazoa</taxon>
        <taxon>Chordata</taxon>
        <taxon>Craniata</taxon>
        <taxon>Vertebrata</taxon>
        <taxon>Euteleostomi</taxon>
        <taxon>Lepidosauria</taxon>
        <taxon>Squamata</taxon>
        <taxon>Bifurcata</taxon>
        <taxon>Unidentata</taxon>
        <taxon>Episquamata</taxon>
        <taxon>Toxicofera</taxon>
        <taxon>Iguania</taxon>
        <taxon>Acrodonta</taxon>
        <taxon>Agamidae</taxon>
        <taxon>Agaminae</taxon>
        <taxon>Phrynocephalus</taxon>
    </lineage>
</organism>
<evidence type="ECO:0008006" key="6">
    <source>
        <dbReference type="Google" id="ProtNLM"/>
    </source>
</evidence>
<gene>
    <name evidence="4" type="ORF">JRQ81_009272</name>
</gene>